<dbReference type="InterPro" id="IPR036583">
    <property type="entry name" value="23S_rRNA_IVS_sf"/>
</dbReference>
<gene>
    <name evidence="1" type="ORF">FX155_10245</name>
</gene>
<protein>
    <submittedName>
        <fullName evidence="1">Four helix bundle protein</fullName>
    </submittedName>
</protein>
<evidence type="ECO:0000313" key="2">
    <source>
        <dbReference type="Proteomes" id="UP000441455"/>
    </source>
</evidence>
<dbReference type="Proteomes" id="UP000441455">
    <property type="component" value="Unassembled WGS sequence"/>
</dbReference>
<name>A0A6N7VMP7_ACIFE</name>
<dbReference type="AlphaFoldDB" id="A0A6N7VMP7"/>
<proteinExistence type="predicted"/>
<dbReference type="CDD" id="cd16377">
    <property type="entry name" value="23S_rRNA_IVP_like"/>
    <property type="match status" value="1"/>
</dbReference>
<dbReference type="NCBIfam" id="TIGR02436">
    <property type="entry name" value="four helix bundle protein"/>
    <property type="match status" value="1"/>
</dbReference>
<sequence>MEYLHKKLIVWQKSMQLANCIYDVTETYPSKENLGLINQMRRAAVSIPSNIAEGRARSSDKDFIRFLLIARGSCAELDTQILLSEARGYLTKEKRDKVCSLCVEVSRCLTGLIESLKQK</sequence>
<dbReference type="SUPFAM" id="SSF158446">
    <property type="entry name" value="IVS-encoded protein-like"/>
    <property type="match status" value="1"/>
</dbReference>
<dbReference type="RefSeq" id="WP_154488622.1">
    <property type="nucleotide sequence ID" value="NZ_CALEXD010000035.1"/>
</dbReference>
<dbReference type="PANTHER" id="PTHR38471">
    <property type="entry name" value="FOUR HELIX BUNDLE PROTEIN"/>
    <property type="match status" value="1"/>
</dbReference>
<evidence type="ECO:0000313" key="1">
    <source>
        <dbReference type="EMBL" id="MSS82969.1"/>
    </source>
</evidence>
<comment type="caution">
    <text evidence="1">The sequence shown here is derived from an EMBL/GenBank/DDBJ whole genome shotgun (WGS) entry which is preliminary data.</text>
</comment>
<organism evidence="1 2">
    <name type="scientific">Acidaminococcus fermentans</name>
    <dbReference type="NCBI Taxonomy" id="905"/>
    <lineage>
        <taxon>Bacteria</taxon>
        <taxon>Bacillati</taxon>
        <taxon>Bacillota</taxon>
        <taxon>Negativicutes</taxon>
        <taxon>Acidaminococcales</taxon>
        <taxon>Acidaminococcaceae</taxon>
        <taxon>Acidaminococcus</taxon>
    </lineage>
</organism>
<accession>A0A6N7VMP7</accession>
<dbReference type="Gene3D" id="1.20.1440.60">
    <property type="entry name" value="23S rRNA-intervening sequence"/>
    <property type="match status" value="1"/>
</dbReference>
<dbReference type="InterPro" id="IPR012657">
    <property type="entry name" value="23S_rRNA-intervening_sequence"/>
</dbReference>
<dbReference type="Pfam" id="PF05635">
    <property type="entry name" value="23S_rRNA_IVP"/>
    <property type="match status" value="1"/>
</dbReference>
<dbReference type="PANTHER" id="PTHR38471:SF2">
    <property type="entry name" value="FOUR HELIX BUNDLE PROTEIN"/>
    <property type="match status" value="1"/>
</dbReference>
<dbReference type="OrthoDB" id="160990at2"/>
<reference evidence="1 2" key="1">
    <citation type="submission" date="2019-08" db="EMBL/GenBank/DDBJ databases">
        <title>In-depth cultivation of the pig gut microbiome towards novel bacterial diversity and tailored functional studies.</title>
        <authorList>
            <person name="Wylensek D."/>
            <person name="Hitch T.C.A."/>
            <person name="Clavel T."/>
        </authorList>
    </citation>
    <scope>NUCLEOTIDE SEQUENCE [LARGE SCALE GENOMIC DNA]</scope>
    <source>
        <strain evidence="1 2">WCA-389-WT-5B</strain>
    </source>
</reference>
<dbReference type="EMBL" id="VULN01000017">
    <property type="protein sequence ID" value="MSS82969.1"/>
    <property type="molecule type" value="Genomic_DNA"/>
</dbReference>